<dbReference type="PANTHER" id="PTHR45632:SF30">
    <property type="entry name" value="BTB DOMAIN-CONTAINING PROTEIN"/>
    <property type="match status" value="1"/>
</dbReference>
<dbReference type="InterPro" id="IPR011333">
    <property type="entry name" value="SKP1/BTB/POZ_sf"/>
</dbReference>
<dbReference type="InterPro" id="IPR006652">
    <property type="entry name" value="Kelch_1"/>
</dbReference>
<dbReference type="Gene3D" id="3.30.710.10">
    <property type="entry name" value="Potassium Channel Kv1.1, Chain A"/>
    <property type="match status" value="1"/>
</dbReference>
<dbReference type="SUPFAM" id="SSF54695">
    <property type="entry name" value="POZ domain"/>
    <property type="match status" value="1"/>
</dbReference>
<accession>A0ABN8Q776</accession>
<dbReference type="Pfam" id="PF00651">
    <property type="entry name" value="BTB"/>
    <property type="match status" value="1"/>
</dbReference>
<name>A0ABN8Q776_9CNID</name>
<evidence type="ECO:0000256" key="2">
    <source>
        <dbReference type="ARBA" id="ARBA00022737"/>
    </source>
</evidence>
<keyword evidence="1" id="KW-0880">Kelch repeat</keyword>
<evidence type="ECO:0000259" key="3">
    <source>
        <dbReference type="PROSITE" id="PS50097"/>
    </source>
</evidence>
<reference evidence="4 5" key="1">
    <citation type="submission" date="2022-05" db="EMBL/GenBank/DDBJ databases">
        <authorList>
            <consortium name="Genoscope - CEA"/>
            <person name="William W."/>
        </authorList>
    </citation>
    <scope>NUCLEOTIDE SEQUENCE [LARGE SCALE GENOMIC DNA]</scope>
</reference>
<keyword evidence="5" id="KW-1185">Reference proteome</keyword>
<comment type="caution">
    <text evidence="4">The sequence shown here is derived from an EMBL/GenBank/DDBJ whole genome shotgun (WGS) entry which is preliminary data.</text>
</comment>
<dbReference type="InterPro" id="IPR017096">
    <property type="entry name" value="BTB-kelch_protein"/>
</dbReference>
<dbReference type="EMBL" id="CALNXI010001174">
    <property type="protein sequence ID" value="CAH3158668.1"/>
    <property type="molecule type" value="Genomic_DNA"/>
</dbReference>
<dbReference type="Gene3D" id="1.25.40.420">
    <property type="match status" value="1"/>
</dbReference>
<sequence>MVLIEDSSWEPIKETEKQQFCMEMMKRLDIQRKNEQFCDVVLEVCNGEDQARVNAHRIVLCAASPFFYSALNSDMKENKEGVIRLEDTSKVTIEELLDYLYTGHVDVTQYNAFELFKIADFLLIPSLKEVSSRFIIQTLSYSNCLMVFYLAVNYWCIELQEKARDFILANFASVVEHEDFLNLTLTEVEKWISSDEISVRGEQDVFQAIVKWMENKGSGEGEKFFELFRHVRLIYLSRNYVFNEILPHPLVTNDNECTAFVLDTVKDVSSGSEECFFAQAPRNCLKTTEDCLVIAGVGKRTLCYLPAENKWYDMARKTKSKKHYYVSASHGKLYTRTSPDQQMERFDPVINSWAPLICYTSVMSHRVAAVVNFQGFLYVIGGEEDEEAVSSVHKYNPGTNLWQEVAPMNVSRAAVCAVADKETMYAIGGFANNEPLDVAERFDAKMNSWCRIASTLEKKTLPFGAILNARVFLFGGVTLPQSSDFLHVSSSIEMYDPTSNMWTAIQNTSLPTRFFSVTSFKGNVYVIGKWNQESSHDYFLRIYDVEKNEWKHCSSVPRISSPIALAPLRIPRDILKKCKVVT</sequence>
<dbReference type="InterPro" id="IPR015915">
    <property type="entry name" value="Kelch-typ_b-propeller"/>
</dbReference>
<dbReference type="InterPro" id="IPR000210">
    <property type="entry name" value="BTB/POZ_dom"/>
</dbReference>
<gene>
    <name evidence="4" type="ORF">PEVE_00002941</name>
</gene>
<dbReference type="Pfam" id="PF24981">
    <property type="entry name" value="Beta-prop_ATRN-LZTR1"/>
    <property type="match status" value="1"/>
</dbReference>
<evidence type="ECO:0000256" key="1">
    <source>
        <dbReference type="ARBA" id="ARBA00022441"/>
    </source>
</evidence>
<dbReference type="SMART" id="SM00875">
    <property type="entry name" value="BACK"/>
    <property type="match status" value="1"/>
</dbReference>
<evidence type="ECO:0000313" key="5">
    <source>
        <dbReference type="Proteomes" id="UP001159427"/>
    </source>
</evidence>
<evidence type="ECO:0000313" key="4">
    <source>
        <dbReference type="EMBL" id="CAH3158668.1"/>
    </source>
</evidence>
<feature type="domain" description="BTB" evidence="3">
    <location>
        <begin position="38"/>
        <end position="109"/>
    </location>
</feature>
<dbReference type="SMART" id="SM00612">
    <property type="entry name" value="Kelch"/>
    <property type="match status" value="3"/>
</dbReference>
<dbReference type="PROSITE" id="PS50097">
    <property type="entry name" value="BTB"/>
    <property type="match status" value="1"/>
</dbReference>
<dbReference type="InterPro" id="IPR011705">
    <property type="entry name" value="BACK"/>
</dbReference>
<organism evidence="4 5">
    <name type="scientific">Porites evermanni</name>
    <dbReference type="NCBI Taxonomy" id="104178"/>
    <lineage>
        <taxon>Eukaryota</taxon>
        <taxon>Metazoa</taxon>
        <taxon>Cnidaria</taxon>
        <taxon>Anthozoa</taxon>
        <taxon>Hexacorallia</taxon>
        <taxon>Scleractinia</taxon>
        <taxon>Fungiina</taxon>
        <taxon>Poritidae</taxon>
        <taxon>Porites</taxon>
    </lineage>
</organism>
<dbReference type="SMART" id="SM00225">
    <property type="entry name" value="BTB"/>
    <property type="match status" value="1"/>
</dbReference>
<protein>
    <recommendedName>
        <fullName evidence="3">BTB domain-containing protein</fullName>
    </recommendedName>
</protein>
<keyword evidence="2" id="KW-0677">Repeat</keyword>
<dbReference type="SUPFAM" id="SSF117281">
    <property type="entry name" value="Kelch motif"/>
    <property type="match status" value="1"/>
</dbReference>
<proteinExistence type="predicted"/>
<dbReference type="InterPro" id="IPR056737">
    <property type="entry name" value="Beta-prop_ATRN-MKLN-like"/>
</dbReference>
<dbReference type="PIRSF" id="PIRSF037037">
    <property type="entry name" value="Kelch-like_protein_gigaxonin"/>
    <property type="match status" value="1"/>
</dbReference>
<dbReference type="Proteomes" id="UP001159427">
    <property type="component" value="Unassembled WGS sequence"/>
</dbReference>
<dbReference type="Gene3D" id="2.120.10.80">
    <property type="entry name" value="Kelch-type beta propeller"/>
    <property type="match status" value="1"/>
</dbReference>
<dbReference type="Pfam" id="PF07707">
    <property type="entry name" value="BACK"/>
    <property type="match status" value="1"/>
</dbReference>
<dbReference type="PANTHER" id="PTHR45632">
    <property type="entry name" value="LD33804P"/>
    <property type="match status" value="1"/>
</dbReference>